<sequence>MNSSPLDAPVTRRDSAWAVFLVFLRLGLSSFGGPVAHLGYFRTEFVQRRAWLSEAAYAELIALCQFLPGPASSQVGFALGWSRAGLAGALSAWLGFTLPSALILIALAMGLTGSGTGLPGGLVHGLKIVAVAVVAQALWGMARALCRGPLRMLITLASAASVLLWPSTLGQVCVMLLAGMVGAGLLQPTFNNREDGLAIAVGKRTGYLALALFALLLAGLPLLAGFWPSLSLVLADGFYRAGALVFGGGHVVLPLLQSEVVAPGLLSNDLFLAGYAAAQAVPGPLFSFSAFLGAAIDGWSGALLCLVMIFLPAMLLIVGVLPFWQNLCHLGRVQAALAGVNAAVVGLLAAALYDPLWTSSILKPLDLGLALLALAALMRWRLPPWLVVLAGGAVGLLLGA</sequence>
<accession>A0A3G7TRP9</accession>
<evidence type="ECO:0000256" key="1">
    <source>
        <dbReference type="ARBA" id="ARBA00004651"/>
    </source>
</evidence>
<evidence type="ECO:0000313" key="8">
    <source>
        <dbReference type="EMBL" id="AZE48916.1"/>
    </source>
</evidence>
<feature type="transmembrane region" description="Helical" evidence="7">
    <location>
        <begin position="238"/>
        <end position="256"/>
    </location>
</feature>
<keyword evidence="4 7" id="KW-0812">Transmembrane</keyword>
<feature type="transmembrane region" description="Helical" evidence="7">
    <location>
        <begin position="336"/>
        <end position="353"/>
    </location>
</feature>
<gene>
    <name evidence="8" type="ORF">C4K04_3244</name>
</gene>
<feature type="transmembrane region" description="Helical" evidence="7">
    <location>
        <begin position="276"/>
        <end position="296"/>
    </location>
</feature>
<dbReference type="PIRSF" id="PIRSF004810">
    <property type="entry name" value="ChrA"/>
    <property type="match status" value="1"/>
</dbReference>
<feature type="transmembrane region" description="Helical" evidence="7">
    <location>
        <begin position="86"/>
        <end position="109"/>
    </location>
</feature>
<feature type="transmembrane region" description="Helical" evidence="7">
    <location>
        <begin position="121"/>
        <end position="141"/>
    </location>
</feature>
<dbReference type="RefSeq" id="WP_124320771.1">
    <property type="nucleotide sequence ID" value="NZ_CP027753.1"/>
</dbReference>
<feature type="transmembrane region" description="Helical" evidence="7">
    <location>
        <begin position="303"/>
        <end position="324"/>
    </location>
</feature>
<keyword evidence="3" id="KW-1003">Cell membrane</keyword>
<name>A0A3G7TRP9_9PSED</name>
<organism evidence="8 9">
    <name type="scientific">Pseudomonas chlororaphis</name>
    <dbReference type="NCBI Taxonomy" id="587753"/>
    <lineage>
        <taxon>Bacteria</taxon>
        <taxon>Pseudomonadati</taxon>
        <taxon>Pseudomonadota</taxon>
        <taxon>Gammaproteobacteria</taxon>
        <taxon>Pseudomonadales</taxon>
        <taxon>Pseudomonadaceae</taxon>
        <taxon>Pseudomonas</taxon>
    </lineage>
</organism>
<evidence type="ECO:0000256" key="4">
    <source>
        <dbReference type="ARBA" id="ARBA00022692"/>
    </source>
</evidence>
<evidence type="ECO:0000256" key="7">
    <source>
        <dbReference type="SAM" id="Phobius"/>
    </source>
</evidence>
<protein>
    <submittedName>
        <fullName evidence="8">Chromate transport protein ChrA</fullName>
    </submittedName>
</protein>
<comment type="similarity">
    <text evidence="2">Belongs to the chromate ion transporter (CHR) (TC 2.A.51) family.</text>
</comment>
<dbReference type="Proteomes" id="UP000268048">
    <property type="component" value="Chromosome"/>
</dbReference>
<comment type="subcellular location">
    <subcellularLocation>
        <location evidence="1">Cell membrane</location>
        <topology evidence="1">Multi-pass membrane protein</topology>
    </subcellularLocation>
</comment>
<evidence type="ECO:0000256" key="3">
    <source>
        <dbReference type="ARBA" id="ARBA00022475"/>
    </source>
</evidence>
<feature type="transmembrane region" description="Helical" evidence="7">
    <location>
        <begin position="206"/>
        <end position="226"/>
    </location>
</feature>
<feature type="transmembrane region" description="Helical" evidence="7">
    <location>
        <begin position="16"/>
        <end position="41"/>
    </location>
</feature>
<dbReference type="InterPro" id="IPR014047">
    <property type="entry name" value="Chr_Tranpt_l_chain"/>
</dbReference>
<dbReference type="GO" id="GO:0015109">
    <property type="term" value="F:chromate transmembrane transporter activity"/>
    <property type="evidence" value="ECO:0007669"/>
    <property type="project" value="InterPro"/>
</dbReference>
<dbReference type="PANTHER" id="PTHR33567:SF3">
    <property type="entry name" value="CHROMATE ION TRANSPORTER (EUROFUNG)"/>
    <property type="match status" value="1"/>
</dbReference>
<keyword evidence="5 7" id="KW-1133">Transmembrane helix</keyword>
<dbReference type="Pfam" id="PF02417">
    <property type="entry name" value="Chromate_transp"/>
    <property type="match status" value="2"/>
</dbReference>
<proteinExistence type="inferred from homology"/>
<evidence type="ECO:0000256" key="6">
    <source>
        <dbReference type="ARBA" id="ARBA00023136"/>
    </source>
</evidence>
<dbReference type="AlphaFoldDB" id="A0A3G7TRP9"/>
<evidence type="ECO:0000256" key="5">
    <source>
        <dbReference type="ARBA" id="ARBA00022989"/>
    </source>
</evidence>
<evidence type="ECO:0000313" key="9">
    <source>
        <dbReference type="Proteomes" id="UP000268048"/>
    </source>
</evidence>
<keyword evidence="6 7" id="KW-0472">Membrane</keyword>
<dbReference type="EMBL" id="CP027753">
    <property type="protein sequence ID" value="AZE48916.1"/>
    <property type="molecule type" value="Genomic_DNA"/>
</dbReference>
<reference evidence="8 9" key="1">
    <citation type="submission" date="2018-03" db="EMBL/GenBank/DDBJ databases">
        <title>Diversity of phytobeneficial traits revealed by whole-genome analysis of worldwide-isolated phenazine-producing Pseudomonas spp.</title>
        <authorList>
            <person name="Biessy A."/>
            <person name="Novinscak A."/>
            <person name="Blom J."/>
            <person name="Leger G."/>
            <person name="Thomashow L.S."/>
            <person name="Cazorla F.M."/>
            <person name="Josic D."/>
            <person name="Filion M."/>
        </authorList>
    </citation>
    <scope>NUCLEOTIDE SEQUENCE [LARGE SCALE GENOMIC DNA]</scope>
    <source>
        <strain evidence="8 9">B25</strain>
    </source>
</reference>
<dbReference type="GO" id="GO:0005886">
    <property type="term" value="C:plasma membrane"/>
    <property type="evidence" value="ECO:0007669"/>
    <property type="project" value="UniProtKB-SubCell"/>
</dbReference>
<dbReference type="InterPro" id="IPR003370">
    <property type="entry name" value="Chromate_transpt"/>
</dbReference>
<evidence type="ECO:0000256" key="2">
    <source>
        <dbReference type="ARBA" id="ARBA00005262"/>
    </source>
</evidence>
<feature type="transmembrane region" description="Helical" evidence="7">
    <location>
        <begin position="153"/>
        <end position="186"/>
    </location>
</feature>
<dbReference type="NCBIfam" id="TIGR00937">
    <property type="entry name" value="2A51"/>
    <property type="match status" value="1"/>
</dbReference>
<dbReference type="PANTHER" id="PTHR33567">
    <property type="entry name" value="CHROMATE ION TRANSPORTER (EUROFUNG)"/>
    <property type="match status" value="1"/>
</dbReference>